<proteinExistence type="predicted"/>
<organism evidence="1 2">
    <name type="scientific">Corynebacterium bovis DSM 20582 = CIP 54.80</name>
    <dbReference type="NCBI Taxonomy" id="927655"/>
    <lineage>
        <taxon>Bacteria</taxon>
        <taxon>Bacillati</taxon>
        <taxon>Actinomycetota</taxon>
        <taxon>Actinomycetes</taxon>
        <taxon>Mycobacteriales</taxon>
        <taxon>Corynebacteriaceae</taxon>
        <taxon>Corynebacterium</taxon>
    </lineage>
</organism>
<accession>A0A8I0CML3</accession>
<name>A0A8I0CML3_9CORY</name>
<dbReference type="GeneID" id="60809635"/>
<reference evidence="1" key="1">
    <citation type="submission" date="2020-08" db="EMBL/GenBank/DDBJ databases">
        <title>Sequencing the genomes of 1000 actinobacteria strains.</title>
        <authorList>
            <person name="Klenk H.-P."/>
        </authorList>
    </citation>
    <scope>NUCLEOTIDE SEQUENCE</scope>
    <source>
        <strain evidence="1">DSM 20582</strain>
    </source>
</reference>
<dbReference type="AlphaFoldDB" id="A0A8I0CML3"/>
<evidence type="ECO:0000313" key="1">
    <source>
        <dbReference type="EMBL" id="MBB3115844.1"/>
    </source>
</evidence>
<evidence type="ECO:0000313" key="2">
    <source>
        <dbReference type="Proteomes" id="UP000612712"/>
    </source>
</evidence>
<comment type="caution">
    <text evidence="1">The sequence shown here is derived from an EMBL/GenBank/DDBJ whole genome shotgun (WGS) entry which is preliminary data.</text>
</comment>
<protein>
    <submittedName>
        <fullName evidence="1">Uncharacterized protein</fullName>
    </submittedName>
</protein>
<sequence length="54" mass="5797">MDISAITAQFVTFLQTGLGQLLGQVARFLYEIFSPSNAPAAHDVPLPTPRVPQA</sequence>
<dbReference type="EMBL" id="JACHWT010000004">
    <property type="protein sequence ID" value="MBB3115844.1"/>
    <property type="molecule type" value="Genomic_DNA"/>
</dbReference>
<dbReference type="Proteomes" id="UP000612712">
    <property type="component" value="Unassembled WGS sequence"/>
</dbReference>
<gene>
    <name evidence="1" type="ORF">FHU32_001063</name>
</gene>
<dbReference type="RefSeq" id="WP_010271794.1">
    <property type="nucleotide sequence ID" value="NZ_AENJ01000293.1"/>
</dbReference>